<dbReference type="AlphaFoldDB" id="A0A2P2QIF0"/>
<evidence type="ECO:0000313" key="1">
    <source>
        <dbReference type="EMBL" id="MBX66675.1"/>
    </source>
</evidence>
<protein>
    <submittedName>
        <fullName evidence="1">Uncharacterized protein</fullName>
    </submittedName>
</protein>
<name>A0A2P2QIF0_RHIMU</name>
<accession>A0A2P2QIF0</accession>
<sequence>MEQKLPFYVLRVNFDGPLLGRTRLINAFLGFEWIGQSSLSLCFYLDDETFLWWLHK</sequence>
<organism evidence="1">
    <name type="scientific">Rhizophora mucronata</name>
    <name type="common">Asiatic mangrove</name>
    <dbReference type="NCBI Taxonomy" id="61149"/>
    <lineage>
        <taxon>Eukaryota</taxon>
        <taxon>Viridiplantae</taxon>
        <taxon>Streptophyta</taxon>
        <taxon>Embryophyta</taxon>
        <taxon>Tracheophyta</taxon>
        <taxon>Spermatophyta</taxon>
        <taxon>Magnoliopsida</taxon>
        <taxon>eudicotyledons</taxon>
        <taxon>Gunneridae</taxon>
        <taxon>Pentapetalae</taxon>
        <taxon>rosids</taxon>
        <taxon>fabids</taxon>
        <taxon>Malpighiales</taxon>
        <taxon>Rhizophoraceae</taxon>
        <taxon>Rhizophora</taxon>
    </lineage>
</organism>
<proteinExistence type="predicted"/>
<dbReference type="EMBL" id="GGEC01086191">
    <property type="protein sequence ID" value="MBX66675.1"/>
    <property type="molecule type" value="Transcribed_RNA"/>
</dbReference>
<reference evidence="1" key="1">
    <citation type="submission" date="2018-02" db="EMBL/GenBank/DDBJ databases">
        <title>Rhizophora mucronata_Transcriptome.</title>
        <authorList>
            <person name="Meera S.P."/>
            <person name="Sreeshan A."/>
            <person name="Augustine A."/>
        </authorList>
    </citation>
    <scope>NUCLEOTIDE SEQUENCE</scope>
    <source>
        <tissue evidence="1">Leaf</tissue>
    </source>
</reference>